<feature type="transmembrane region" description="Helical" evidence="3">
    <location>
        <begin position="90"/>
        <end position="109"/>
    </location>
</feature>
<sequence length="452" mass="48264">MQDENKTSAGPDHIERQCASIVEQPAPDSVTIDKAASLSRELTIPDGGLQAWLCVFGGWLVSFCTFGLASSFGVFEAYYVGAGASSSSNISWIGSLQLFFLFVMGLPAGKLFDEGYYRLELLCGTVLLVFCLMMLSLADPTKYYQLLLSQGIGVGIASGALLVPALSIQSHHWRRKRSLVMGIVLCGSSVGGIIYPIMLNRLFHNGIGFAWGVRAAGFMTLGLLSIANLTLRTRLPNARQRRKAATPEKAVSAAKIRDILTDVPYLFMNVGGFLGLWGAFFPYFYLQLWVTRHGLSTTLAFYTIAILNAASVIGRTIPNAISDHVGALTILTPLAAITGSLIFVMFAATTSGAVIVFAILYGVFSGGFIAMLPPTLASFSRSPDEVGIRIGFGYCFSGFAMLTGSPISGALLGPENDWAKPIIFSGVVTLAGAACMGISRTLVARRKGTQKV</sequence>
<feature type="transmembrane region" description="Helical" evidence="3">
    <location>
        <begin position="418"/>
        <end position="443"/>
    </location>
</feature>
<evidence type="ECO:0000313" key="6">
    <source>
        <dbReference type="Proteomes" id="UP000015241"/>
    </source>
</evidence>
<dbReference type="GO" id="GO:0016020">
    <property type="term" value="C:membrane"/>
    <property type="evidence" value="ECO:0007669"/>
    <property type="project" value="UniProtKB-SubCell"/>
</dbReference>
<feature type="transmembrane region" description="Helical" evidence="3">
    <location>
        <begin position="178"/>
        <end position="197"/>
    </location>
</feature>
<dbReference type="eggNOG" id="KOG2504">
    <property type="taxonomic scope" value="Eukaryota"/>
</dbReference>
<dbReference type="InParanoid" id="S8EW23"/>
<dbReference type="HOGENOM" id="CLU_001265_1_1_1"/>
<evidence type="ECO:0000256" key="3">
    <source>
        <dbReference type="SAM" id="Phobius"/>
    </source>
</evidence>
<dbReference type="GO" id="GO:0022857">
    <property type="term" value="F:transmembrane transporter activity"/>
    <property type="evidence" value="ECO:0007669"/>
    <property type="project" value="InterPro"/>
</dbReference>
<dbReference type="SUPFAM" id="SSF103473">
    <property type="entry name" value="MFS general substrate transporter"/>
    <property type="match status" value="1"/>
</dbReference>
<comment type="subcellular location">
    <subcellularLocation>
        <location evidence="1">Membrane</location>
        <topology evidence="1">Multi-pass membrane protein</topology>
    </subcellularLocation>
</comment>
<feature type="domain" description="Major facilitator superfamily (MFS) profile" evidence="4">
    <location>
        <begin position="50"/>
        <end position="449"/>
    </location>
</feature>
<feature type="transmembrane region" description="Helical" evidence="3">
    <location>
        <begin position="391"/>
        <end position="412"/>
    </location>
</feature>
<feature type="transmembrane region" description="Helical" evidence="3">
    <location>
        <begin position="265"/>
        <end position="286"/>
    </location>
</feature>
<dbReference type="PROSITE" id="PS50850">
    <property type="entry name" value="MFS"/>
    <property type="match status" value="1"/>
</dbReference>
<proteinExistence type="inferred from homology"/>
<feature type="transmembrane region" description="Helical" evidence="3">
    <location>
        <begin position="354"/>
        <end position="379"/>
    </location>
</feature>
<feature type="transmembrane region" description="Helical" evidence="3">
    <location>
        <begin position="121"/>
        <end position="138"/>
    </location>
</feature>
<organism evidence="5 6">
    <name type="scientific">Fomitopsis schrenkii</name>
    <name type="common">Brown rot fungus</name>
    <dbReference type="NCBI Taxonomy" id="2126942"/>
    <lineage>
        <taxon>Eukaryota</taxon>
        <taxon>Fungi</taxon>
        <taxon>Dikarya</taxon>
        <taxon>Basidiomycota</taxon>
        <taxon>Agaricomycotina</taxon>
        <taxon>Agaricomycetes</taxon>
        <taxon>Polyporales</taxon>
        <taxon>Fomitopsis</taxon>
    </lineage>
</organism>
<evidence type="ECO:0000256" key="2">
    <source>
        <dbReference type="ARBA" id="ARBA00006727"/>
    </source>
</evidence>
<dbReference type="InterPro" id="IPR011701">
    <property type="entry name" value="MFS"/>
</dbReference>
<feature type="transmembrane region" description="Helical" evidence="3">
    <location>
        <begin position="144"/>
        <end position="166"/>
    </location>
</feature>
<dbReference type="Proteomes" id="UP000015241">
    <property type="component" value="Unassembled WGS sequence"/>
</dbReference>
<evidence type="ECO:0000313" key="5">
    <source>
        <dbReference type="EMBL" id="EPS93825.1"/>
    </source>
</evidence>
<dbReference type="Gene3D" id="1.20.1250.20">
    <property type="entry name" value="MFS general substrate transporter like domains"/>
    <property type="match status" value="2"/>
</dbReference>
<keyword evidence="3" id="KW-0472">Membrane</keyword>
<comment type="similarity">
    <text evidence="2">Belongs to the major facilitator superfamily. Monocarboxylate porter (TC 2.A.1.13) family.</text>
</comment>
<dbReference type="InterPro" id="IPR036259">
    <property type="entry name" value="MFS_trans_sf"/>
</dbReference>
<dbReference type="OrthoDB" id="6499973at2759"/>
<feature type="transmembrane region" description="Helical" evidence="3">
    <location>
        <begin position="49"/>
        <end position="70"/>
    </location>
</feature>
<feature type="transmembrane region" description="Helical" evidence="3">
    <location>
        <begin position="325"/>
        <end position="348"/>
    </location>
</feature>
<dbReference type="InterPro" id="IPR020846">
    <property type="entry name" value="MFS_dom"/>
</dbReference>
<evidence type="ECO:0000259" key="4">
    <source>
        <dbReference type="PROSITE" id="PS50850"/>
    </source>
</evidence>
<evidence type="ECO:0000256" key="1">
    <source>
        <dbReference type="ARBA" id="ARBA00004141"/>
    </source>
</evidence>
<dbReference type="PANTHER" id="PTHR11360:SF234">
    <property type="entry name" value="MFS-TYPE TRANSPORTER DBAD-RELATED"/>
    <property type="match status" value="1"/>
</dbReference>
<reference evidence="5 6" key="1">
    <citation type="journal article" date="2012" name="Science">
        <title>The Paleozoic origin of enzymatic lignin decomposition reconstructed from 31 fungal genomes.</title>
        <authorList>
            <person name="Floudas D."/>
            <person name="Binder M."/>
            <person name="Riley R."/>
            <person name="Barry K."/>
            <person name="Blanchette R.A."/>
            <person name="Henrissat B."/>
            <person name="Martinez A.T."/>
            <person name="Otillar R."/>
            <person name="Spatafora J.W."/>
            <person name="Yadav J.S."/>
            <person name="Aerts A."/>
            <person name="Benoit I."/>
            <person name="Boyd A."/>
            <person name="Carlson A."/>
            <person name="Copeland A."/>
            <person name="Coutinho P.M."/>
            <person name="de Vries R.P."/>
            <person name="Ferreira P."/>
            <person name="Findley K."/>
            <person name="Foster B."/>
            <person name="Gaskell J."/>
            <person name="Glotzer D."/>
            <person name="Gorecki P."/>
            <person name="Heitman J."/>
            <person name="Hesse C."/>
            <person name="Hori C."/>
            <person name="Igarashi K."/>
            <person name="Jurgens J.A."/>
            <person name="Kallen N."/>
            <person name="Kersten P."/>
            <person name="Kohler A."/>
            <person name="Kuees U."/>
            <person name="Kumar T.K.A."/>
            <person name="Kuo A."/>
            <person name="LaButti K."/>
            <person name="Larrondo L.F."/>
            <person name="Lindquist E."/>
            <person name="Ling A."/>
            <person name="Lombard V."/>
            <person name="Lucas S."/>
            <person name="Lundell T."/>
            <person name="Martin R."/>
            <person name="McLaughlin D.J."/>
            <person name="Morgenstern I."/>
            <person name="Morin E."/>
            <person name="Murat C."/>
            <person name="Nagy L.G."/>
            <person name="Nolan M."/>
            <person name="Ohm R.A."/>
            <person name="Patyshakuliyeva A."/>
            <person name="Rokas A."/>
            <person name="Ruiz-Duenas F.J."/>
            <person name="Sabat G."/>
            <person name="Salamov A."/>
            <person name="Samejima M."/>
            <person name="Schmutz J."/>
            <person name="Slot J.C."/>
            <person name="St John F."/>
            <person name="Stenlid J."/>
            <person name="Sun H."/>
            <person name="Sun S."/>
            <person name="Syed K."/>
            <person name="Tsang A."/>
            <person name="Wiebenga A."/>
            <person name="Young D."/>
            <person name="Pisabarro A."/>
            <person name="Eastwood D.C."/>
            <person name="Martin F."/>
            <person name="Cullen D."/>
            <person name="Grigoriev I.V."/>
            <person name="Hibbett D.S."/>
        </authorList>
    </citation>
    <scope>NUCLEOTIDE SEQUENCE</scope>
    <source>
        <strain evidence="6">FP-58527</strain>
    </source>
</reference>
<keyword evidence="3" id="KW-0812">Transmembrane</keyword>
<protein>
    <recommendedName>
        <fullName evidence="4">Major facilitator superfamily (MFS) profile domain-containing protein</fullName>
    </recommendedName>
</protein>
<dbReference type="EMBL" id="KE504255">
    <property type="protein sequence ID" value="EPS93825.1"/>
    <property type="molecule type" value="Genomic_DNA"/>
</dbReference>
<dbReference type="InterPro" id="IPR050327">
    <property type="entry name" value="Proton-linked_MCT"/>
</dbReference>
<dbReference type="AlphaFoldDB" id="S8EW23"/>
<dbReference type="Pfam" id="PF07690">
    <property type="entry name" value="MFS_1"/>
    <property type="match status" value="1"/>
</dbReference>
<name>S8EW23_FOMSC</name>
<keyword evidence="6" id="KW-1185">Reference proteome</keyword>
<accession>S8EW23</accession>
<keyword evidence="3" id="KW-1133">Transmembrane helix</keyword>
<feature type="transmembrane region" description="Helical" evidence="3">
    <location>
        <begin position="209"/>
        <end position="231"/>
    </location>
</feature>
<feature type="transmembrane region" description="Helical" evidence="3">
    <location>
        <begin position="292"/>
        <end position="313"/>
    </location>
</feature>
<dbReference type="PANTHER" id="PTHR11360">
    <property type="entry name" value="MONOCARBOXYLATE TRANSPORTER"/>
    <property type="match status" value="1"/>
</dbReference>
<gene>
    <name evidence="5" type="ORF">FOMPIDRAFT_1033567</name>
</gene>